<name>I1YHJ3_METFJ</name>
<evidence type="ECO:0000259" key="8">
    <source>
        <dbReference type="Pfam" id="PF01494"/>
    </source>
</evidence>
<dbReference type="PROSITE" id="PS01304">
    <property type="entry name" value="UBIH"/>
    <property type="match status" value="1"/>
</dbReference>
<dbReference type="PRINTS" id="PR00420">
    <property type="entry name" value="RNGMNOXGNASE"/>
</dbReference>
<organism evidence="9 10">
    <name type="scientific">Methylophaga frappieri (strain ATCC BAA-2434 / DSM 25690 / JAM7)</name>
    <dbReference type="NCBI Taxonomy" id="754477"/>
    <lineage>
        <taxon>Bacteria</taxon>
        <taxon>Pseudomonadati</taxon>
        <taxon>Pseudomonadota</taxon>
        <taxon>Gammaproteobacteria</taxon>
        <taxon>Thiotrichales</taxon>
        <taxon>Piscirickettsiaceae</taxon>
        <taxon>Methylophaga</taxon>
    </lineage>
</organism>
<comment type="similarity">
    <text evidence="3">Belongs to the UbiH/COQ6 family.</text>
</comment>
<evidence type="ECO:0000256" key="1">
    <source>
        <dbReference type="ARBA" id="ARBA00001974"/>
    </source>
</evidence>
<dbReference type="InterPro" id="IPR010971">
    <property type="entry name" value="UbiH/COQ6"/>
</dbReference>
<dbReference type="NCBIfam" id="NF004356">
    <property type="entry name" value="PRK05732.1"/>
    <property type="match status" value="1"/>
</dbReference>
<evidence type="ECO:0000256" key="3">
    <source>
        <dbReference type="ARBA" id="ARBA00005349"/>
    </source>
</evidence>
<dbReference type="NCBIfam" id="TIGR01984">
    <property type="entry name" value="UbiH"/>
    <property type="match status" value="1"/>
</dbReference>
<dbReference type="RefSeq" id="WP_014703806.1">
    <property type="nucleotide sequence ID" value="NC_017856.1"/>
</dbReference>
<dbReference type="HOGENOM" id="CLU_009665_8_1_6"/>
<comment type="cofactor">
    <cofactor evidence="1">
        <name>FAD</name>
        <dbReference type="ChEBI" id="CHEBI:57692"/>
    </cofactor>
</comment>
<evidence type="ECO:0000256" key="6">
    <source>
        <dbReference type="ARBA" id="ARBA00023002"/>
    </source>
</evidence>
<accession>I1YHJ3</accession>
<dbReference type="eggNOG" id="COG0654">
    <property type="taxonomic scope" value="Bacteria"/>
</dbReference>
<dbReference type="GO" id="GO:0008681">
    <property type="term" value="F:2-octaprenyl-6-methoxyphenol hydroxylase activity"/>
    <property type="evidence" value="ECO:0007669"/>
    <property type="project" value="InterPro"/>
</dbReference>
<protein>
    <submittedName>
        <fullName evidence="9">2-octaprenyl-6-methoxyphenol hydroxylase</fullName>
    </submittedName>
</protein>
<evidence type="ECO:0000256" key="2">
    <source>
        <dbReference type="ARBA" id="ARBA00004749"/>
    </source>
</evidence>
<proteinExistence type="inferred from homology"/>
<dbReference type="UniPathway" id="UPA00232"/>
<dbReference type="OrthoDB" id="9769565at2"/>
<evidence type="ECO:0000313" key="10">
    <source>
        <dbReference type="Proteomes" id="UP000009145"/>
    </source>
</evidence>
<dbReference type="Pfam" id="PF01494">
    <property type="entry name" value="FAD_binding_3"/>
    <property type="match status" value="1"/>
</dbReference>
<evidence type="ECO:0000256" key="4">
    <source>
        <dbReference type="ARBA" id="ARBA00022630"/>
    </source>
</evidence>
<feature type="domain" description="FAD-binding" evidence="8">
    <location>
        <begin position="7"/>
        <end position="338"/>
    </location>
</feature>
<sequence length="400" mass="44187" precursor="true">MTTVDFDLLIVGAGLVGSSLALALKDSQLRVGLIEASPIETNAQPNYDDRGIALSYSSVLIFQQLGLWSDLSAFATAIEQIHISDRGHFGVTRLRAVDANVPALGQVLTAKQLGQQLNTALSSQPRIKSFSPHTVKAVMPQTDYVAVTLEDGQVLHSRLLVAADGQNSTISSLLHLTSQQQHYHQTAITTNVTPQRAHQNRAFERFTDTGPLALLPLSENRCSLIWTVKTGEEQALLNLPDQVFLSRLQERFGFRLGYFQRTGQRHHYPLTLKQTSQTEPPRVILIGNAAQSLHPIAGQGFNLGLRDAAVLAEVVKKHTADCGHQRCLQDYRDWQQPERNRIVNYTDGLVRLFSNDQTLLGHGRAAGLAMLDCLPPLKNQLAQHFMGFCGRQSRLVRGQP</sequence>
<reference evidence="9 10" key="1">
    <citation type="journal article" date="2012" name="J. Bacteriol.">
        <title>Complete genome sequences of Methylophaga sp. strain JAM1 and Methylophaga sp. strain JAM7.</title>
        <authorList>
            <person name="Villeneuve C."/>
            <person name="Martineau C."/>
            <person name="Mauffrey F."/>
            <person name="Villemur R."/>
        </authorList>
    </citation>
    <scope>NUCLEOTIDE SEQUENCE [LARGE SCALE GENOMIC DNA]</scope>
    <source>
        <strain evidence="9 10">JAM7</strain>
    </source>
</reference>
<dbReference type="SUPFAM" id="SSF51905">
    <property type="entry name" value="FAD/NAD(P)-binding domain"/>
    <property type="match status" value="1"/>
</dbReference>
<dbReference type="InterPro" id="IPR011295">
    <property type="entry name" value="UbiH"/>
</dbReference>
<keyword evidence="10" id="KW-1185">Reference proteome</keyword>
<evidence type="ECO:0000313" key="9">
    <source>
        <dbReference type="EMBL" id="AFJ02386.1"/>
    </source>
</evidence>
<dbReference type="InterPro" id="IPR036188">
    <property type="entry name" value="FAD/NAD-bd_sf"/>
</dbReference>
<dbReference type="GO" id="GO:0071949">
    <property type="term" value="F:FAD binding"/>
    <property type="evidence" value="ECO:0007669"/>
    <property type="project" value="InterPro"/>
</dbReference>
<keyword evidence="4" id="KW-0285">Flavoprotein</keyword>
<dbReference type="PANTHER" id="PTHR43876:SF8">
    <property type="entry name" value="2-OCTAPRENYL-6-METHOXYPHENOL HYDROXYLASE"/>
    <property type="match status" value="1"/>
</dbReference>
<keyword evidence="7" id="KW-0503">Monooxygenase</keyword>
<dbReference type="InterPro" id="IPR051205">
    <property type="entry name" value="UbiH/COQ6_monooxygenase"/>
</dbReference>
<dbReference type="InterPro" id="IPR002938">
    <property type="entry name" value="FAD-bd"/>
</dbReference>
<dbReference type="InterPro" id="IPR018168">
    <property type="entry name" value="Ubi_Hdrlase_CS"/>
</dbReference>
<comment type="pathway">
    <text evidence="2">Cofactor biosynthesis; ubiquinone biosynthesis.</text>
</comment>
<keyword evidence="6" id="KW-0560">Oxidoreductase</keyword>
<dbReference type="STRING" id="754477.Q7C_1236"/>
<dbReference type="GO" id="GO:0006744">
    <property type="term" value="P:ubiquinone biosynthetic process"/>
    <property type="evidence" value="ECO:0007669"/>
    <property type="project" value="UniProtKB-UniPathway"/>
</dbReference>
<dbReference type="Proteomes" id="UP000009145">
    <property type="component" value="Chromosome"/>
</dbReference>
<dbReference type="EMBL" id="CP003380">
    <property type="protein sequence ID" value="AFJ02386.1"/>
    <property type="molecule type" value="Genomic_DNA"/>
</dbReference>
<keyword evidence="5" id="KW-0274">FAD</keyword>
<evidence type="ECO:0000256" key="5">
    <source>
        <dbReference type="ARBA" id="ARBA00022827"/>
    </source>
</evidence>
<dbReference type="Gene3D" id="3.50.50.60">
    <property type="entry name" value="FAD/NAD(P)-binding domain"/>
    <property type="match status" value="2"/>
</dbReference>
<dbReference type="PANTHER" id="PTHR43876">
    <property type="entry name" value="UBIQUINONE BIOSYNTHESIS MONOOXYGENASE COQ6, MITOCHONDRIAL"/>
    <property type="match status" value="1"/>
</dbReference>
<dbReference type="KEGG" id="mec:Q7C_1236"/>
<evidence type="ECO:0000256" key="7">
    <source>
        <dbReference type="ARBA" id="ARBA00023033"/>
    </source>
</evidence>
<dbReference type="PATRIC" id="fig|754477.3.peg.1215"/>
<dbReference type="AlphaFoldDB" id="I1YHJ3"/>
<gene>
    <name evidence="9" type="ordered locus">Q7C_1236</name>
</gene>
<dbReference type="NCBIfam" id="TIGR01988">
    <property type="entry name" value="Ubi-OHases"/>
    <property type="match status" value="1"/>
</dbReference>